<dbReference type="EMBL" id="JAAMPJ010000004">
    <property type="protein sequence ID" value="NGY60948.1"/>
    <property type="molecule type" value="Genomic_DNA"/>
</dbReference>
<dbReference type="Proteomes" id="UP000481360">
    <property type="component" value="Unassembled WGS sequence"/>
</dbReference>
<dbReference type="InterPro" id="IPR019734">
    <property type="entry name" value="TPR_rpt"/>
</dbReference>
<evidence type="ECO:0000313" key="3">
    <source>
        <dbReference type="Proteomes" id="UP000481360"/>
    </source>
</evidence>
<evidence type="ECO:0000256" key="1">
    <source>
        <dbReference type="PROSITE-ProRule" id="PRU00339"/>
    </source>
</evidence>
<dbReference type="SUPFAM" id="SSF48452">
    <property type="entry name" value="TPR-like"/>
    <property type="match status" value="1"/>
</dbReference>
<dbReference type="SMART" id="SM00028">
    <property type="entry name" value="TPR"/>
    <property type="match status" value="3"/>
</dbReference>
<dbReference type="Pfam" id="PF20308">
    <property type="entry name" value="TPR-S"/>
    <property type="match status" value="1"/>
</dbReference>
<dbReference type="InterPro" id="IPR046880">
    <property type="entry name" value="TPR-S"/>
</dbReference>
<name>A0A7C9RR79_9PSEU</name>
<keyword evidence="3" id="KW-1185">Reference proteome</keyword>
<reference evidence="2 3" key="1">
    <citation type="submission" date="2020-03" db="EMBL/GenBank/DDBJ databases">
        <title>Isolation and identification of active actinomycetes.</title>
        <authorList>
            <person name="Sun X."/>
        </authorList>
    </citation>
    <scope>NUCLEOTIDE SEQUENCE [LARGE SCALE GENOMIC DNA]</scope>
    <source>
        <strain evidence="2 3">NEAU-D13</strain>
    </source>
</reference>
<comment type="caution">
    <text evidence="2">The sequence shown here is derived from an EMBL/GenBank/DDBJ whole genome shotgun (WGS) entry which is preliminary data.</text>
</comment>
<evidence type="ECO:0000313" key="2">
    <source>
        <dbReference type="EMBL" id="NGY60948.1"/>
    </source>
</evidence>
<dbReference type="Gene3D" id="1.25.40.10">
    <property type="entry name" value="Tetratricopeptide repeat domain"/>
    <property type="match status" value="1"/>
</dbReference>
<sequence length="453" mass="50038">MATDEPMTIFVAMPGTTLGANAKWTDIEEIKRDLYQPIADAVGAKLGTKVVVQIEKDREAAGPIHHTMFKEAIEAPIYIADLTGANPNVYLELGVRWAVRDNVTVLVSQDVEHDVRFNVAANRVVQYSNLYGQLNAARQTIVNMIMHGLTAKNTDSPVRQGSDLVTRPKAEVDALHGEIAALKTEITQLMHARGDDLFKEAMAAPHDERVRKLRRVLEVNDTRADVHAALGRALRDAGDLSGAAHHLGLATRMESGDALADYWRELGITQSRKEDLQDAVHSLGQAVKLNPKDGEAYSGLGGAHRRIARSTGDRTELRKARDAYREASEIGQDDLYARANAARLDVQLAENDDERDAAVNTFRDLNPLAGWKTKNPKADWAWLDLAETFAFSGHTADALDALREGMRRFQPEHRATTAQTAMQPVHDMLTAGTLPAEIADALRRMLDEYQTYL</sequence>
<proteinExistence type="predicted"/>
<keyword evidence="1" id="KW-0802">TPR repeat</keyword>
<feature type="repeat" description="TPR" evidence="1">
    <location>
        <begin position="260"/>
        <end position="293"/>
    </location>
</feature>
<protein>
    <submittedName>
        <fullName evidence="2">Uncharacterized protein</fullName>
    </submittedName>
</protein>
<dbReference type="RefSeq" id="WP_166046908.1">
    <property type="nucleotide sequence ID" value="NZ_JAAMPJ010000004.1"/>
</dbReference>
<organism evidence="2 3">
    <name type="scientific">Lentzea alba</name>
    <dbReference type="NCBI Taxonomy" id="2714351"/>
    <lineage>
        <taxon>Bacteria</taxon>
        <taxon>Bacillati</taxon>
        <taxon>Actinomycetota</taxon>
        <taxon>Actinomycetes</taxon>
        <taxon>Pseudonocardiales</taxon>
        <taxon>Pseudonocardiaceae</taxon>
        <taxon>Lentzea</taxon>
    </lineage>
</organism>
<gene>
    <name evidence="2" type="ORF">G7043_18615</name>
</gene>
<accession>A0A7C9RR79</accession>
<dbReference type="PROSITE" id="PS50005">
    <property type="entry name" value="TPR"/>
    <property type="match status" value="1"/>
</dbReference>
<dbReference type="InterPro" id="IPR011990">
    <property type="entry name" value="TPR-like_helical_dom_sf"/>
</dbReference>
<dbReference type="AlphaFoldDB" id="A0A7C9RR79"/>